<dbReference type="Pfam" id="PF00195">
    <property type="entry name" value="Chal_sti_synt_N"/>
    <property type="match status" value="1"/>
</dbReference>
<dbReference type="Pfam" id="PF02797">
    <property type="entry name" value="Chal_sti_synt_C"/>
    <property type="match status" value="1"/>
</dbReference>
<evidence type="ECO:0000313" key="7">
    <source>
        <dbReference type="Proteomes" id="UP001241072"/>
    </source>
</evidence>
<reference evidence="6 7" key="1">
    <citation type="submission" date="2023-07" db="EMBL/GenBank/DDBJ databases">
        <title>Protaetiibacter sp. nov WY-16 isolated from soil.</title>
        <authorList>
            <person name="Liu B."/>
            <person name="Wan Y."/>
        </authorList>
    </citation>
    <scope>NUCLEOTIDE SEQUENCE [LARGE SCALE GENOMIC DNA]</scope>
    <source>
        <strain evidence="6 7">WY-16</strain>
    </source>
</reference>
<dbReference type="InterPro" id="IPR011141">
    <property type="entry name" value="Polyketide_synthase_type-III"/>
</dbReference>
<dbReference type="InterPro" id="IPR001099">
    <property type="entry name" value="Chalcone/stilbene_synt_N"/>
</dbReference>
<dbReference type="InterPro" id="IPR016039">
    <property type="entry name" value="Thiolase-like"/>
</dbReference>
<proteinExistence type="inferred from homology"/>
<organism evidence="6 7">
    <name type="scientific">Antiquaquibacter soli</name>
    <dbReference type="NCBI Taxonomy" id="3064523"/>
    <lineage>
        <taxon>Bacteria</taxon>
        <taxon>Bacillati</taxon>
        <taxon>Actinomycetota</taxon>
        <taxon>Actinomycetes</taxon>
        <taxon>Micrococcales</taxon>
        <taxon>Microbacteriaceae</taxon>
        <taxon>Antiquaquibacter</taxon>
    </lineage>
</organism>
<evidence type="ECO:0000259" key="5">
    <source>
        <dbReference type="Pfam" id="PF02797"/>
    </source>
</evidence>
<dbReference type="PIRSF" id="PIRSF000451">
    <property type="entry name" value="PKS_III"/>
    <property type="match status" value="1"/>
</dbReference>
<evidence type="ECO:0000313" key="6">
    <source>
        <dbReference type="EMBL" id="MDO7883532.1"/>
    </source>
</evidence>
<keyword evidence="7" id="KW-1185">Reference proteome</keyword>
<keyword evidence="3" id="KW-0012">Acyltransferase</keyword>
<comment type="caution">
    <text evidence="6">The sequence shown here is derived from an EMBL/GenBank/DDBJ whole genome shotgun (WGS) entry which is preliminary data.</text>
</comment>
<comment type="similarity">
    <text evidence="1">Belongs to the thiolase-like superfamily. Chalcone/stilbene synthases family.</text>
</comment>
<evidence type="ECO:0000259" key="4">
    <source>
        <dbReference type="Pfam" id="PF00195"/>
    </source>
</evidence>
<gene>
    <name evidence="6" type="ORF">Q5716_14965</name>
</gene>
<sequence>MPLARARAYRQGMSRIAAVAPALPAYAYSQAEITAELAPILSPGGDRRAVLERMHGASGIATRHTALPLERYRDLGSFRETNDLFIECATDLAERALREALESAGLEPPDVDFVMFTSVTGISAPSVDALLVQRLGLRSDVKRLPSFGLGCVGGAAGLARVHDYLVGHPGEVGVLLSVELCSLTLQRGDESVANFVATGLFGDGAAAVVLVGDDRAEQGARIVATRSSFYPDTTDVIGWNVGGTGFEIVLTAGVADVIAQHFPAETAAFLAEHGLGTGDVAAWVAHPGGPRILEAFEHALDVPHDAFARSWATLDRVGNLSSSAVLHVLADTLEAGVSGPGLVFALGPGVSAEFVLLELP</sequence>
<protein>
    <submittedName>
        <fullName evidence="6">3-oxoacyl-[acyl-carrier-protein] synthase III C-terminal domain-containing protein</fullName>
    </submittedName>
</protein>
<dbReference type="PANTHER" id="PTHR11877">
    <property type="entry name" value="HYDROXYMETHYLGLUTARYL-COA SYNTHASE"/>
    <property type="match status" value="1"/>
</dbReference>
<name>A0ABT9BRA2_9MICO</name>
<dbReference type="RefSeq" id="WP_305004015.1">
    <property type="nucleotide sequence ID" value="NZ_JAUQUB010000006.1"/>
</dbReference>
<feature type="domain" description="Chalcone/stilbene synthase N-terminal" evidence="4">
    <location>
        <begin position="7"/>
        <end position="211"/>
    </location>
</feature>
<feature type="domain" description="Chalcone/stilbene synthase C-terminal" evidence="5">
    <location>
        <begin position="223"/>
        <end position="357"/>
    </location>
</feature>
<dbReference type="Proteomes" id="UP001241072">
    <property type="component" value="Unassembled WGS sequence"/>
</dbReference>
<evidence type="ECO:0000256" key="2">
    <source>
        <dbReference type="ARBA" id="ARBA00022679"/>
    </source>
</evidence>
<dbReference type="Gene3D" id="3.40.47.10">
    <property type="match status" value="2"/>
</dbReference>
<keyword evidence="2" id="KW-0808">Transferase</keyword>
<dbReference type="PANTHER" id="PTHR11877:SF99">
    <property type="entry name" value="1,3,6,8-TETRAHYDROXYNAPHTHALENE SYNTHASE"/>
    <property type="match status" value="1"/>
</dbReference>
<dbReference type="CDD" id="cd00831">
    <property type="entry name" value="CHS_like"/>
    <property type="match status" value="1"/>
</dbReference>
<dbReference type="SUPFAM" id="SSF53901">
    <property type="entry name" value="Thiolase-like"/>
    <property type="match status" value="2"/>
</dbReference>
<dbReference type="EMBL" id="JAUQUB010000006">
    <property type="protein sequence ID" value="MDO7883532.1"/>
    <property type="molecule type" value="Genomic_DNA"/>
</dbReference>
<evidence type="ECO:0000256" key="3">
    <source>
        <dbReference type="ARBA" id="ARBA00023315"/>
    </source>
</evidence>
<accession>A0ABT9BRA2</accession>
<evidence type="ECO:0000256" key="1">
    <source>
        <dbReference type="ARBA" id="ARBA00005531"/>
    </source>
</evidence>
<dbReference type="InterPro" id="IPR012328">
    <property type="entry name" value="Chalcone/stilbene_synt_C"/>
</dbReference>